<dbReference type="InterPro" id="IPR009057">
    <property type="entry name" value="Homeodomain-like_sf"/>
</dbReference>
<dbReference type="PANTHER" id="PTHR43280">
    <property type="entry name" value="ARAC-FAMILY TRANSCRIPTIONAL REGULATOR"/>
    <property type="match status" value="1"/>
</dbReference>
<dbReference type="SUPFAM" id="SSF46689">
    <property type="entry name" value="Homeodomain-like"/>
    <property type="match status" value="1"/>
</dbReference>
<dbReference type="PANTHER" id="PTHR43280:SF32">
    <property type="entry name" value="TRANSCRIPTIONAL REGULATORY PROTEIN"/>
    <property type="match status" value="1"/>
</dbReference>
<evidence type="ECO:0000313" key="7">
    <source>
        <dbReference type="Proteomes" id="UP001623290"/>
    </source>
</evidence>
<evidence type="ECO:0000256" key="1">
    <source>
        <dbReference type="ARBA" id="ARBA00023015"/>
    </source>
</evidence>
<evidence type="ECO:0000256" key="4">
    <source>
        <dbReference type="SAM" id="MobiDB-lite"/>
    </source>
</evidence>
<dbReference type="SMART" id="SM00342">
    <property type="entry name" value="HTH_ARAC"/>
    <property type="match status" value="1"/>
</dbReference>
<organism evidence="6 7">
    <name type="scientific">Thioclava litoralis</name>
    <dbReference type="NCBI Taxonomy" id="3076557"/>
    <lineage>
        <taxon>Bacteria</taxon>
        <taxon>Pseudomonadati</taxon>
        <taxon>Pseudomonadota</taxon>
        <taxon>Alphaproteobacteria</taxon>
        <taxon>Rhodobacterales</taxon>
        <taxon>Paracoccaceae</taxon>
        <taxon>Thioclava</taxon>
    </lineage>
</organism>
<accession>A0ABZ1E054</accession>
<feature type="region of interest" description="Disordered" evidence="4">
    <location>
        <begin position="15"/>
        <end position="40"/>
    </location>
</feature>
<dbReference type="InterPro" id="IPR018060">
    <property type="entry name" value="HTH_AraC"/>
</dbReference>
<evidence type="ECO:0000259" key="5">
    <source>
        <dbReference type="PROSITE" id="PS01124"/>
    </source>
</evidence>
<feature type="domain" description="HTH araC/xylS-type" evidence="5">
    <location>
        <begin position="194"/>
        <end position="292"/>
    </location>
</feature>
<keyword evidence="7" id="KW-1185">Reference proteome</keyword>
<dbReference type="SUPFAM" id="SSF51215">
    <property type="entry name" value="Regulatory protein AraC"/>
    <property type="match status" value="1"/>
</dbReference>
<reference evidence="6 7" key="1">
    <citation type="submission" date="2023-09" db="EMBL/GenBank/DDBJ databases">
        <title>Thioclava shenzhenensis sp. nov., a multidrug resistant bacteria-antagonizing species isolated from coastal seawater.</title>
        <authorList>
            <person name="Long M."/>
        </authorList>
    </citation>
    <scope>NUCLEOTIDE SEQUENCE [LARGE SCALE GENOMIC DNA]</scope>
    <source>
        <strain evidence="6 7">FTW29</strain>
    </source>
</reference>
<dbReference type="Pfam" id="PF12833">
    <property type="entry name" value="HTH_18"/>
    <property type="match status" value="1"/>
</dbReference>
<proteinExistence type="predicted"/>
<evidence type="ECO:0000256" key="3">
    <source>
        <dbReference type="ARBA" id="ARBA00023163"/>
    </source>
</evidence>
<dbReference type="PROSITE" id="PS01124">
    <property type="entry name" value="HTH_ARAC_FAMILY_2"/>
    <property type="match status" value="1"/>
</dbReference>
<sequence length="294" mass="32817">MAIFSARPFSATGRSLPIAPPDVRSPPLSGTSSAPPPYRLEPIAHLSQAGRWRMEALRALSEPCLYWITRGQGRVTIGGIQRGYGAHNALYLPAGIMHGLEISNTTQGLALFLGQDHDPSFPAHPHHLRIRDLQDQSELTGLLDNLGRETCSTRPAAPRAAQHYLGLLSVWLERQIALSPRDDLRGKATRQLVNRFTALVERDFRATQSVSDYAMKLRVTPTHLSRACRDACGRPASDLLQERRLYEARKLLHDTDMPIKDIAARLGFRSQTYFARSFHSQTGSTPSHFRQTRP</sequence>
<protein>
    <submittedName>
        <fullName evidence="6">AraC family transcriptional regulator</fullName>
    </submittedName>
</protein>
<dbReference type="EMBL" id="CP135443">
    <property type="protein sequence ID" value="WRY33612.1"/>
    <property type="molecule type" value="Genomic_DNA"/>
</dbReference>
<dbReference type="PRINTS" id="PR00032">
    <property type="entry name" value="HTHARAC"/>
</dbReference>
<dbReference type="InterPro" id="IPR037923">
    <property type="entry name" value="HTH-like"/>
</dbReference>
<keyword evidence="3" id="KW-0804">Transcription</keyword>
<dbReference type="InterPro" id="IPR020449">
    <property type="entry name" value="Tscrpt_reg_AraC-type_HTH"/>
</dbReference>
<dbReference type="Proteomes" id="UP001623290">
    <property type="component" value="Chromosome"/>
</dbReference>
<dbReference type="RefSeq" id="WP_406720816.1">
    <property type="nucleotide sequence ID" value="NZ_CP135443.1"/>
</dbReference>
<name>A0ABZ1E054_9RHOB</name>
<evidence type="ECO:0000256" key="2">
    <source>
        <dbReference type="ARBA" id="ARBA00023125"/>
    </source>
</evidence>
<evidence type="ECO:0000313" key="6">
    <source>
        <dbReference type="EMBL" id="WRY33612.1"/>
    </source>
</evidence>
<gene>
    <name evidence="6" type="ORF">RPE78_13185</name>
</gene>
<keyword evidence="1" id="KW-0805">Transcription regulation</keyword>
<dbReference type="Gene3D" id="1.10.10.60">
    <property type="entry name" value="Homeodomain-like"/>
    <property type="match status" value="1"/>
</dbReference>
<keyword evidence="2" id="KW-0238">DNA-binding</keyword>